<organism evidence="2 3">
    <name type="scientific">Pseudoalteromonas aurantia 208</name>
    <dbReference type="NCBI Taxonomy" id="1314867"/>
    <lineage>
        <taxon>Bacteria</taxon>
        <taxon>Pseudomonadati</taxon>
        <taxon>Pseudomonadota</taxon>
        <taxon>Gammaproteobacteria</taxon>
        <taxon>Alteromonadales</taxon>
        <taxon>Pseudoalteromonadaceae</taxon>
        <taxon>Pseudoalteromonas</taxon>
    </lineage>
</organism>
<dbReference type="Gene3D" id="3.90.550.10">
    <property type="entry name" value="Spore Coat Polysaccharide Biosynthesis Protein SpsA, Chain A"/>
    <property type="match status" value="1"/>
</dbReference>
<dbReference type="SUPFAM" id="SSF53448">
    <property type="entry name" value="Nucleotide-diphospho-sugar transferases"/>
    <property type="match status" value="1"/>
</dbReference>
<dbReference type="PANTHER" id="PTHR22572">
    <property type="entry name" value="SUGAR-1-PHOSPHATE GUANYL TRANSFERASE"/>
    <property type="match status" value="1"/>
</dbReference>
<dbReference type="RefSeq" id="WP_192508340.1">
    <property type="nucleotide sequence ID" value="NZ_AQGV01000012.1"/>
</dbReference>
<evidence type="ECO:0000313" key="2">
    <source>
        <dbReference type="EMBL" id="MBE0369168.1"/>
    </source>
</evidence>
<proteinExistence type="predicted"/>
<dbReference type="NCBIfam" id="NF045761">
    <property type="entry name" value="NAMPUrTaseMurU"/>
    <property type="match status" value="1"/>
</dbReference>
<reference evidence="2 3" key="1">
    <citation type="submission" date="2015-03" db="EMBL/GenBank/DDBJ databases">
        <title>Genome sequence of Pseudoalteromonas aurantia.</title>
        <authorList>
            <person name="Xie B.-B."/>
            <person name="Rong J.-C."/>
            <person name="Qin Q.-L."/>
            <person name="Zhang Y.-Z."/>
        </authorList>
    </citation>
    <scope>NUCLEOTIDE SEQUENCE [LARGE SCALE GENOMIC DNA]</scope>
    <source>
        <strain evidence="2 3">208</strain>
    </source>
</reference>
<sequence>MKAMILAAGRGKRMMPLTESTPKPMLQVNGRPLLTYHINRLKLAGISDIVINLAWCGEVIEQYYGDGSEFGVKITYCYEPAGGLETAGGIINALPLLTESEEAFIVVNGDVFTDYDVATLTQLQLYAGEAHIVLVENPEHNLDGDFCLTNQIINTQKYTFSGIGLYTRDFFSSLSVGVLPLGPLLRRNIETGRVSTELYLGLWSDIGTPQRLMEINKNQEQNSVG</sequence>
<dbReference type="Pfam" id="PF00483">
    <property type="entry name" value="NTP_transferase"/>
    <property type="match status" value="1"/>
</dbReference>
<dbReference type="InterPro" id="IPR029044">
    <property type="entry name" value="Nucleotide-diphossugar_trans"/>
</dbReference>
<comment type="caution">
    <text evidence="2">The sequence shown here is derived from an EMBL/GenBank/DDBJ whole genome shotgun (WGS) entry which is preliminary data.</text>
</comment>
<dbReference type="Proteomes" id="UP000615755">
    <property type="component" value="Unassembled WGS sequence"/>
</dbReference>
<dbReference type="CDD" id="cd06422">
    <property type="entry name" value="NTP_transferase_like_1"/>
    <property type="match status" value="1"/>
</dbReference>
<dbReference type="InterPro" id="IPR050486">
    <property type="entry name" value="Mannose-1P_guanyltransferase"/>
</dbReference>
<protein>
    <recommendedName>
        <fullName evidence="1">Nucleotidyl transferase domain-containing protein</fullName>
    </recommendedName>
</protein>
<dbReference type="InterPro" id="IPR005835">
    <property type="entry name" value="NTP_transferase_dom"/>
</dbReference>
<name>A0ABR9EHE9_9GAMM</name>
<feature type="domain" description="Nucleotidyl transferase" evidence="1">
    <location>
        <begin position="2"/>
        <end position="129"/>
    </location>
</feature>
<evidence type="ECO:0000259" key="1">
    <source>
        <dbReference type="Pfam" id="PF00483"/>
    </source>
</evidence>
<dbReference type="EMBL" id="AQGV01000012">
    <property type="protein sequence ID" value="MBE0369168.1"/>
    <property type="molecule type" value="Genomic_DNA"/>
</dbReference>
<evidence type="ECO:0000313" key="3">
    <source>
        <dbReference type="Proteomes" id="UP000615755"/>
    </source>
</evidence>
<keyword evidence="3" id="KW-1185">Reference proteome</keyword>
<dbReference type="InterPro" id="IPR054790">
    <property type="entry name" value="MurU"/>
</dbReference>
<accession>A0ABR9EHE9</accession>
<gene>
    <name evidence="2" type="ORF">PAUR_a2964</name>
</gene>